<organism evidence="2 3">
    <name type="scientific">Anaerorhabdus furcosa</name>
    <dbReference type="NCBI Taxonomy" id="118967"/>
    <lineage>
        <taxon>Bacteria</taxon>
        <taxon>Bacillati</taxon>
        <taxon>Bacillota</taxon>
        <taxon>Erysipelotrichia</taxon>
        <taxon>Erysipelotrichales</taxon>
        <taxon>Erysipelotrichaceae</taxon>
        <taxon>Anaerorhabdus</taxon>
    </lineage>
</organism>
<evidence type="ECO:0000313" key="3">
    <source>
        <dbReference type="Proteomes" id="UP000243297"/>
    </source>
</evidence>
<dbReference type="SUPFAM" id="SSF55729">
    <property type="entry name" value="Acyl-CoA N-acyltransferases (Nat)"/>
    <property type="match status" value="1"/>
</dbReference>
<dbReference type="GO" id="GO:0016747">
    <property type="term" value="F:acyltransferase activity, transferring groups other than amino-acyl groups"/>
    <property type="evidence" value="ECO:0007669"/>
    <property type="project" value="InterPro"/>
</dbReference>
<dbReference type="AlphaFoldDB" id="A0A1T4MRB1"/>
<gene>
    <name evidence="2" type="ORF">SAMN02745191_1362</name>
</gene>
<dbReference type="PROSITE" id="PS51186">
    <property type="entry name" value="GNAT"/>
    <property type="match status" value="1"/>
</dbReference>
<dbReference type="InterPro" id="IPR016181">
    <property type="entry name" value="Acyl_CoA_acyltransferase"/>
</dbReference>
<dbReference type="RefSeq" id="WP_078711767.1">
    <property type="nucleotide sequence ID" value="NZ_FUWY01000003.1"/>
</dbReference>
<feature type="domain" description="N-acetyltransferase" evidence="1">
    <location>
        <begin position="3"/>
        <end position="149"/>
    </location>
</feature>
<proteinExistence type="predicted"/>
<dbReference type="OrthoDB" id="9797456at2"/>
<keyword evidence="2" id="KW-0808">Transferase</keyword>
<protein>
    <submittedName>
        <fullName evidence="2">Diamine N-acetyltransferase</fullName>
    </submittedName>
</protein>
<name>A0A1T4MRB1_9FIRM</name>
<dbReference type="Pfam" id="PF00583">
    <property type="entry name" value="Acetyltransf_1"/>
    <property type="match status" value="1"/>
</dbReference>
<dbReference type="InterPro" id="IPR000182">
    <property type="entry name" value="GNAT_dom"/>
</dbReference>
<dbReference type="STRING" id="118967.SAMN02745191_1362"/>
<evidence type="ECO:0000313" key="2">
    <source>
        <dbReference type="EMBL" id="SJZ69367.1"/>
    </source>
</evidence>
<dbReference type="CDD" id="cd04301">
    <property type="entry name" value="NAT_SF"/>
    <property type="match status" value="1"/>
</dbReference>
<dbReference type="Proteomes" id="UP000243297">
    <property type="component" value="Unassembled WGS sequence"/>
</dbReference>
<sequence>MLIEFENAFNCLEDVLDLHVKDDQRNTIETVEECIQEARELSLWKPTLIKLDKENVGFAMYGMWKEEGEHGRVWLDRFFIDERYQGRGYAKEVLPILIDKIMNTYLVSEIYLSVYESNLPAIQLYKKNGFEFNGEKDINSELVMVKKVFEK</sequence>
<dbReference type="Gene3D" id="3.40.630.30">
    <property type="match status" value="1"/>
</dbReference>
<accession>A0A1T4MRB1</accession>
<evidence type="ECO:0000259" key="1">
    <source>
        <dbReference type="PROSITE" id="PS51186"/>
    </source>
</evidence>
<keyword evidence="3" id="KW-1185">Reference proteome</keyword>
<reference evidence="3" key="1">
    <citation type="submission" date="2017-02" db="EMBL/GenBank/DDBJ databases">
        <authorList>
            <person name="Varghese N."/>
            <person name="Submissions S."/>
        </authorList>
    </citation>
    <scope>NUCLEOTIDE SEQUENCE [LARGE SCALE GENOMIC DNA]</scope>
    <source>
        <strain evidence="3">ATCC 25662</strain>
    </source>
</reference>
<dbReference type="EMBL" id="FUWY01000003">
    <property type="protein sequence ID" value="SJZ69367.1"/>
    <property type="molecule type" value="Genomic_DNA"/>
</dbReference>